<accession>A0A4U6UW75</accession>
<dbReference type="Proteomes" id="UP000298652">
    <property type="component" value="Chromosome 5"/>
</dbReference>
<name>A0A4U6UW75_SETVI</name>
<dbReference type="PANTHER" id="PTHR18868:SF49">
    <property type="entry name" value="OS11G0147200 PROTEIN"/>
    <property type="match status" value="1"/>
</dbReference>
<sequence>MLMASTGYQFVGPFIFDCEYLEYTKCRITKAGIGGPLLKFDGTFVGMNFYDQMEGTPYLSSSVILAILDNFKTKRNVSEGGHDRKKSRVLDWTMDDDDSYRPNSWPVPKPFWCHTGDLKKHKAKIWRRRPPIS</sequence>
<gene>
    <name evidence="1" type="ORF">SEVIR_5G467232v2</name>
</gene>
<protein>
    <submittedName>
        <fullName evidence="1">Uncharacterized protein</fullName>
    </submittedName>
</protein>
<dbReference type="EMBL" id="CM016556">
    <property type="protein sequence ID" value="TKW18963.1"/>
    <property type="molecule type" value="Genomic_DNA"/>
</dbReference>
<dbReference type="OMA" id="EVDRWIL"/>
<reference evidence="1" key="1">
    <citation type="submission" date="2019-03" db="EMBL/GenBank/DDBJ databases">
        <title>WGS assembly of Setaria viridis.</title>
        <authorList>
            <person name="Huang P."/>
            <person name="Jenkins J."/>
            <person name="Grimwood J."/>
            <person name="Barry K."/>
            <person name="Healey A."/>
            <person name="Mamidi S."/>
            <person name="Sreedasyam A."/>
            <person name="Shu S."/>
            <person name="Feldman M."/>
            <person name="Wu J."/>
            <person name="Yu Y."/>
            <person name="Chen C."/>
            <person name="Johnson J."/>
            <person name="Rokhsar D."/>
            <person name="Baxter I."/>
            <person name="Schmutz J."/>
            <person name="Brutnell T."/>
            <person name="Kellogg E."/>
        </authorList>
    </citation>
    <scope>NUCLEOTIDE SEQUENCE [LARGE SCALE GENOMIC DNA]</scope>
</reference>
<proteinExistence type="predicted"/>
<organism evidence="1 2">
    <name type="scientific">Setaria viridis</name>
    <name type="common">Green bristlegrass</name>
    <name type="synonym">Setaria italica subsp. viridis</name>
    <dbReference type="NCBI Taxonomy" id="4556"/>
    <lineage>
        <taxon>Eukaryota</taxon>
        <taxon>Viridiplantae</taxon>
        <taxon>Streptophyta</taxon>
        <taxon>Embryophyta</taxon>
        <taxon>Tracheophyta</taxon>
        <taxon>Spermatophyta</taxon>
        <taxon>Magnoliopsida</taxon>
        <taxon>Liliopsida</taxon>
        <taxon>Poales</taxon>
        <taxon>Poaceae</taxon>
        <taxon>PACMAD clade</taxon>
        <taxon>Panicoideae</taxon>
        <taxon>Panicodae</taxon>
        <taxon>Paniceae</taxon>
        <taxon>Cenchrinae</taxon>
        <taxon>Setaria</taxon>
    </lineage>
</organism>
<evidence type="ECO:0000313" key="1">
    <source>
        <dbReference type="EMBL" id="TKW18963.1"/>
    </source>
</evidence>
<dbReference type="PANTHER" id="PTHR18868">
    <property type="entry name" value="OS07G0665300 PROTEIN-RELATED"/>
    <property type="match status" value="1"/>
</dbReference>
<keyword evidence="2" id="KW-1185">Reference proteome</keyword>
<dbReference type="InterPro" id="IPR009003">
    <property type="entry name" value="Peptidase_S1_PA"/>
</dbReference>
<dbReference type="AlphaFoldDB" id="A0A4U6UW75"/>
<evidence type="ECO:0000313" key="2">
    <source>
        <dbReference type="Proteomes" id="UP000298652"/>
    </source>
</evidence>
<dbReference type="Gramene" id="TKW18963">
    <property type="protein sequence ID" value="TKW18963"/>
    <property type="gene ID" value="SEVIR_5G467232v2"/>
</dbReference>
<dbReference type="SUPFAM" id="SSF50494">
    <property type="entry name" value="Trypsin-like serine proteases"/>
    <property type="match status" value="1"/>
</dbReference>